<dbReference type="GeneID" id="19139100"/>
<feature type="region of interest" description="Disordered" evidence="1">
    <location>
        <begin position="1"/>
        <end position="69"/>
    </location>
</feature>
<feature type="compositionally biased region" description="Basic residues" evidence="1">
    <location>
        <begin position="1"/>
        <end position="16"/>
    </location>
</feature>
<reference evidence="2 3" key="1">
    <citation type="journal article" date="2012" name="PLoS Pathog.">
        <title>Diverse lifestyles and strategies of plant pathogenesis encoded in the genomes of eighteen Dothideomycetes fungi.</title>
        <authorList>
            <person name="Ohm R.A."/>
            <person name="Feau N."/>
            <person name="Henrissat B."/>
            <person name="Schoch C.L."/>
            <person name="Horwitz B.A."/>
            <person name="Barry K.W."/>
            <person name="Condon B.J."/>
            <person name="Copeland A.C."/>
            <person name="Dhillon B."/>
            <person name="Glaser F."/>
            <person name="Hesse C.N."/>
            <person name="Kosti I."/>
            <person name="LaButti K."/>
            <person name="Lindquist E.A."/>
            <person name="Lucas S."/>
            <person name="Salamov A.A."/>
            <person name="Bradshaw R.E."/>
            <person name="Ciuffetti L."/>
            <person name="Hamelin R.C."/>
            <person name="Kema G.H.J."/>
            <person name="Lawrence C."/>
            <person name="Scott J.A."/>
            <person name="Spatafora J.W."/>
            <person name="Turgeon B.G."/>
            <person name="de Wit P.J.G.M."/>
            <person name="Zhong S."/>
            <person name="Goodwin S.B."/>
            <person name="Grigoriev I.V."/>
        </authorList>
    </citation>
    <scope>NUCLEOTIDE SEQUENCE [LARGE SCALE GENOMIC DNA]</scope>
    <source>
        <strain evidence="3">ND90Pr / ATCC 201652</strain>
    </source>
</reference>
<dbReference type="HOGENOM" id="CLU_2775775_0_0_1"/>
<dbReference type="KEGG" id="bsc:COCSADRAFT_37825"/>
<protein>
    <submittedName>
        <fullName evidence="2">Uncharacterized protein</fullName>
    </submittedName>
</protein>
<sequence>MRKHQKRGGIWKKVPRHTTQPNTQSTPLSPTHKKQHTNQPPYPYPQYQKTHNPYPIRRAISTPNPHPPF</sequence>
<evidence type="ECO:0000256" key="1">
    <source>
        <dbReference type="SAM" id="MobiDB-lite"/>
    </source>
</evidence>
<evidence type="ECO:0000313" key="2">
    <source>
        <dbReference type="EMBL" id="EMD62941.1"/>
    </source>
</evidence>
<dbReference type="EMBL" id="KB445645">
    <property type="protein sequence ID" value="EMD62941.1"/>
    <property type="molecule type" value="Genomic_DNA"/>
</dbReference>
<dbReference type="RefSeq" id="XP_007701006.1">
    <property type="nucleotide sequence ID" value="XM_007702816.1"/>
</dbReference>
<evidence type="ECO:0000313" key="3">
    <source>
        <dbReference type="Proteomes" id="UP000016934"/>
    </source>
</evidence>
<name>M2T154_COCSN</name>
<dbReference type="Proteomes" id="UP000016934">
    <property type="component" value="Unassembled WGS sequence"/>
</dbReference>
<feature type="compositionally biased region" description="Polar residues" evidence="1">
    <location>
        <begin position="17"/>
        <end position="29"/>
    </location>
</feature>
<organism evidence="2 3">
    <name type="scientific">Cochliobolus sativus (strain ND90Pr / ATCC 201652)</name>
    <name type="common">Common root rot and spot blotch fungus</name>
    <name type="synonym">Bipolaris sorokiniana</name>
    <dbReference type="NCBI Taxonomy" id="665912"/>
    <lineage>
        <taxon>Eukaryota</taxon>
        <taxon>Fungi</taxon>
        <taxon>Dikarya</taxon>
        <taxon>Ascomycota</taxon>
        <taxon>Pezizomycotina</taxon>
        <taxon>Dothideomycetes</taxon>
        <taxon>Pleosporomycetidae</taxon>
        <taxon>Pleosporales</taxon>
        <taxon>Pleosporineae</taxon>
        <taxon>Pleosporaceae</taxon>
        <taxon>Bipolaris</taxon>
    </lineage>
</organism>
<keyword evidence="3" id="KW-1185">Reference proteome</keyword>
<accession>M2T154</accession>
<gene>
    <name evidence="2" type="ORF">COCSADRAFT_37825</name>
</gene>
<reference evidence="3" key="2">
    <citation type="journal article" date="2013" name="PLoS Genet.">
        <title>Comparative genome structure, secondary metabolite, and effector coding capacity across Cochliobolus pathogens.</title>
        <authorList>
            <person name="Condon B.J."/>
            <person name="Leng Y."/>
            <person name="Wu D."/>
            <person name="Bushley K.E."/>
            <person name="Ohm R.A."/>
            <person name="Otillar R."/>
            <person name="Martin J."/>
            <person name="Schackwitz W."/>
            <person name="Grimwood J."/>
            <person name="MohdZainudin N."/>
            <person name="Xue C."/>
            <person name="Wang R."/>
            <person name="Manning V.A."/>
            <person name="Dhillon B."/>
            <person name="Tu Z.J."/>
            <person name="Steffenson B.J."/>
            <person name="Salamov A."/>
            <person name="Sun H."/>
            <person name="Lowry S."/>
            <person name="LaButti K."/>
            <person name="Han J."/>
            <person name="Copeland A."/>
            <person name="Lindquist E."/>
            <person name="Barry K."/>
            <person name="Schmutz J."/>
            <person name="Baker S.E."/>
            <person name="Ciuffetti L.M."/>
            <person name="Grigoriev I.V."/>
            <person name="Zhong S."/>
            <person name="Turgeon B.G."/>
        </authorList>
    </citation>
    <scope>NUCLEOTIDE SEQUENCE [LARGE SCALE GENOMIC DNA]</scope>
    <source>
        <strain evidence="3">ND90Pr / ATCC 201652</strain>
    </source>
</reference>
<dbReference type="AlphaFoldDB" id="M2T154"/>
<proteinExistence type="predicted"/>